<dbReference type="RefSeq" id="WP_184223734.1">
    <property type="nucleotide sequence ID" value="NZ_JACHIP010000026.1"/>
</dbReference>
<protein>
    <submittedName>
        <fullName evidence="2">Phosphatidylglycerophosphate synthase</fullName>
    </submittedName>
</protein>
<comment type="caution">
    <text evidence="2">The sequence shown here is derived from an EMBL/GenBank/DDBJ whole genome shotgun (WGS) entry which is preliminary data.</text>
</comment>
<keyword evidence="1" id="KW-0812">Transmembrane</keyword>
<keyword evidence="1" id="KW-0472">Membrane</keyword>
<organism evidence="2 3">
    <name type="scientific">Granulicella aggregans</name>
    <dbReference type="NCBI Taxonomy" id="474949"/>
    <lineage>
        <taxon>Bacteria</taxon>
        <taxon>Pseudomonadati</taxon>
        <taxon>Acidobacteriota</taxon>
        <taxon>Terriglobia</taxon>
        <taxon>Terriglobales</taxon>
        <taxon>Acidobacteriaceae</taxon>
        <taxon>Granulicella</taxon>
    </lineage>
</organism>
<keyword evidence="1" id="KW-1133">Transmembrane helix</keyword>
<evidence type="ECO:0000313" key="3">
    <source>
        <dbReference type="Proteomes" id="UP000540989"/>
    </source>
</evidence>
<accession>A0A7W7ZKV1</accession>
<keyword evidence="3" id="KW-1185">Reference proteome</keyword>
<sequence>MTKTKDATWFWLSLSGGIALLALGCWAAGRARWDGQSIFNAVMIEVFYALLLATLRQAPSSRSSGNKVILYSMYLVMGAAAVSLVTSIYEMLKLSLFSG</sequence>
<reference evidence="2 3" key="1">
    <citation type="submission" date="2020-08" db="EMBL/GenBank/DDBJ databases">
        <title>Genomic Encyclopedia of Type Strains, Phase IV (KMG-V): Genome sequencing to study the core and pangenomes of soil and plant-associated prokaryotes.</title>
        <authorList>
            <person name="Whitman W."/>
        </authorList>
    </citation>
    <scope>NUCLEOTIDE SEQUENCE [LARGE SCALE GENOMIC DNA]</scope>
    <source>
        <strain evidence="2 3">M8UP14</strain>
    </source>
</reference>
<evidence type="ECO:0000313" key="2">
    <source>
        <dbReference type="EMBL" id="MBB5061061.1"/>
    </source>
</evidence>
<dbReference type="PROSITE" id="PS51257">
    <property type="entry name" value="PROKAR_LIPOPROTEIN"/>
    <property type="match status" value="1"/>
</dbReference>
<gene>
    <name evidence="2" type="ORF">HDF16_005797</name>
</gene>
<feature type="transmembrane region" description="Helical" evidence="1">
    <location>
        <begin position="37"/>
        <end position="56"/>
    </location>
</feature>
<feature type="transmembrane region" description="Helical" evidence="1">
    <location>
        <begin position="68"/>
        <end position="89"/>
    </location>
</feature>
<dbReference type="AlphaFoldDB" id="A0A7W7ZKV1"/>
<evidence type="ECO:0000256" key="1">
    <source>
        <dbReference type="SAM" id="Phobius"/>
    </source>
</evidence>
<name>A0A7W7ZKV1_9BACT</name>
<dbReference type="EMBL" id="JACHIP010000026">
    <property type="protein sequence ID" value="MBB5061061.1"/>
    <property type="molecule type" value="Genomic_DNA"/>
</dbReference>
<proteinExistence type="predicted"/>
<dbReference type="Proteomes" id="UP000540989">
    <property type="component" value="Unassembled WGS sequence"/>
</dbReference>